<name>A0A849ADU9_9MICO</name>
<sequence>MSQANRLSPAEEAFVMAEQVLELPIVNQMIWRFDAPLDQDRLERLAIQLARGPLTRRLRRARAPFARASWTAAPAPVPLVRRAAPIDRSDLVGWADRDLDRPFYSDRGVPWVMSVAPFTDGGHAIVITAPHSLSDGSGGYAALAAAAVGQDIGRLPDDGARTPTRWDDVRDAGRQLAAAAFGIGRLARLALRRRKQSPTGPGDRPPAQPPRPDVPAHPAAQPSAYAVADFDEAEWQAAAERRGGSSNSLLIAFSAGLLGSSGRVATGSRIPVSIPVAVRRPGDRRAIATIGATMPMTVDATGYDDLRPLRKAAREALARATDPERDRQDVLRLVTPVLRLLPRKVLRTMALRQPAAVLTCSNVGAVPTEVASLGGDAVGTVTVRMAVQNATVEQLRRARGGLTVWLSASAGKATLSVLAMDPDLWPDRPALQRAISQESAKWSLQPTFW</sequence>
<dbReference type="InterPro" id="IPR023213">
    <property type="entry name" value="CAT-like_dom_sf"/>
</dbReference>
<evidence type="ECO:0000256" key="1">
    <source>
        <dbReference type="SAM" id="MobiDB-lite"/>
    </source>
</evidence>
<feature type="region of interest" description="Disordered" evidence="1">
    <location>
        <begin position="194"/>
        <end position="221"/>
    </location>
</feature>
<dbReference type="EMBL" id="JABENB010000001">
    <property type="protein sequence ID" value="NNG38087.1"/>
    <property type="molecule type" value="Genomic_DNA"/>
</dbReference>
<evidence type="ECO:0000313" key="2">
    <source>
        <dbReference type="EMBL" id="NNG38087.1"/>
    </source>
</evidence>
<evidence type="ECO:0008006" key="4">
    <source>
        <dbReference type="Google" id="ProtNLM"/>
    </source>
</evidence>
<proteinExistence type="predicted"/>
<reference evidence="2 3" key="1">
    <citation type="submission" date="2020-05" db="EMBL/GenBank/DDBJ databases">
        <title>Flexivirga sp. ID2601S isolated from air conditioner.</title>
        <authorList>
            <person name="Kim D.H."/>
        </authorList>
    </citation>
    <scope>NUCLEOTIDE SEQUENCE [LARGE SCALE GENOMIC DNA]</scope>
    <source>
        <strain evidence="2 3">ID2601S</strain>
    </source>
</reference>
<gene>
    <name evidence="2" type="ORF">HJ588_02205</name>
</gene>
<dbReference type="RefSeq" id="WP_171151531.1">
    <property type="nucleotide sequence ID" value="NZ_JABENB010000001.1"/>
</dbReference>
<evidence type="ECO:0000313" key="3">
    <source>
        <dbReference type="Proteomes" id="UP000557772"/>
    </source>
</evidence>
<dbReference type="AlphaFoldDB" id="A0A849ADU9"/>
<dbReference type="Proteomes" id="UP000557772">
    <property type="component" value="Unassembled WGS sequence"/>
</dbReference>
<feature type="compositionally biased region" description="Pro residues" evidence="1">
    <location>
        <begin position="203"/>
        <end position="215"/>
    </location>
</feature>
<dbReference type="SUPFAM" id="SSF52777">
    <property type="entry name" value="CoA-dependent acyltransferases"/>
    <property type="match status" value="1"/>
</dbReference>
<accession>A0A849ADU9</accession>
<comment type="caution">
    <text evidence="2">The sequence shown here is derived from an EMBL/GenBank/DDBJ whole genome shotgun (WGS) entry which is preliminary data.</text>
</comment>
<organism evidence="2 3">
    <name type="scientific">Flexivirga aerilata</name>
    <dbReference type="NCBI Taxonomy" id="1656889"/>
    <lineage>
        <taxon>Bacteria</taxon>
        <taxon>Bacillati</taxon>
        <taxon>Actinomycetota</taxon>
        <taxon>Actinomycetes</taxon>
        <taxon>Micrococcales</taxon>
        <taxon>Dermacoccaceae</taxon>
        <taxon>Flexivirga</taxon>
    </lineage>
</organism>
<protein>
    <recommendedName>
        <fullName evidence="4">Diacylglycerol O-acyltransferase</fullName>
    </recommendedName>
</protein>
<keyword evidence="3" id="KW-1185">Reference proteome</keyword>
<dbReference type="Gene3D" id="3.30.559.10">
    <property type="entry name" value="Chloramphenicol acetyltransferase-like domain"/>
    <property type="match status" value="1"/>
</dbReference>